<organism evidence="1 3">
    <name type="scientific">Peptostreptococcus anaerobius</name>
    <dbReference type="NCBI Taxonomy" id="1261"/>
    <lineage>
        <taxon>Bacteria</taxon>
        <taxon>Bacillati</taxon>
        <taxon>Bacillota</taxon>
        <taxon>Clostridia</taxon>
        <taxon>Peptostreptococcales</taxon>
        <taxon>Peptostreptococcaceae</taxon>
        <taxon>Peptostreptococcus</taxon>
    </lineage>
</organism>
<protein>
    <submittedName>
        <fullName evidence="1">Uncharacterized protein</fullName>
    </submittedName>
</protein>
<dbReference type="EMBL" id="LSQZ01000037">
    <property type="protein sequence ID" value="KXI12909.1"/>
    <property type="molecule type" value="Genomic_DNA"/>
</dbReference>
<gene>
    <name evidence="1" type="ORF">HMPREF3195_00995</name>
    <name evidence="2" type="ORF">NCTC11460_01687</name>
</gene>
<evidence type="ECO:0000313" key="1">
    <source>
        <dbReference type="EMBL" id="KXI12909.1"/>
    </source>
</evidence>
<dbReference type="EMBL" id="UGTB01000004">
    <property type="protein sequence ID" value="SUB61741.1"/>
    <property type="molecule type" value="Genomic_DNA"/>
</dbReference>
<accession>A0A135YU18</accession>
<reference evidence="2 4" key="2">
    <citation type="submission" date="2018-06" db="EMBL/GenBank/DDBJ databases">
        <authorList>
            <consortium name="Pathogen Informatics"/>
            <person name="Doyle S."/>
        </authorList>
    </citation>
    <scope>NUCLEOTIDE SEQUENCE [LARGE SCALE GENOMIC DNA]</scope>
    <source>
        <strain evidence="2 4">NCTC11460</strain>
    </source>
</reference>
<sequence>MDSIYKYPKINGKTNYDVSFERDRLGVCLVVSLNYFEIIFRNNIDFKGSYKGIFSQ</sequence>
<evidence type="ECO:0000313" key="2">
    <source>
        <dbReference type="EMBL" id="SUB61741.1"/>
    </source>
</evidence>
<dbReference type="Proteomes" id="UP000070326">
    <property type="component" value="Unassembled WGS sequence"/>
</dbReference>
<evidence type="ECO:0000313" key="4">
    <source>
        <dbReference type="Proteomes" id="UP000255101"/>
    </source>
</evidence>
<dbReference type="PATRIC" id="fig|1261.3.peg.272"/>
<name>A0A135YU18_9FIRM</name>
<proteinExistence type="predicted"/>
<evidence type="ECO:0000313" key="3">
    <source>
        <dbReference type="Proteomes" id="UP000070326"/>
    </source>
</evidence>
<dbReference type="Proteomes" id="UP000255101">
    <property type="component" value="Unassembled WGS sequence"/>
</dbReference>
<dbReference type="AlphaFoldDB" id="A0A135YU18"/>
<dbReference type="STRING" id="1261.HMPREF3195_00995"/>
<reference evidence="1 3" key="1">
    <citation type="submission" date="2016-02" db="EMBL/GenBank/DDBJ databases">
        <authorList>
            <person name="Wen L."/>
            <person name="He K."/>
            <person name="Yang H."/>
        </authorList>
    </citation>
    <scope>NUCLEOTIDE SEQUENCE [LARGE SCALE GENOMIC DNA]</scope>
    <source>
        <strain evidence="1 3">MJR8628A</strain>
    </source>
</reference>